<evidence type="ECO:0000256" key="2">
    <source>
        <dbReference type="ARBA" id="ARBA00022448"/>
    </source>
</evidence>
<feature type="domain" description="ABC transporter" evidence="9">
    <location>
        <begin position="8"/>
        <end position="244"/>
    </location>
</feature>
<keyword evidence="4" id="KW-0677">Repeat</keyword>
<evidence type="ECO:0000256" key="6">
    <source>
        <dbReference type="ARBA" id="ARBA00022840"/>
    </source>
</evidence>
<dbReference type="Proteomes" id="UP000051330">
    <property type="component" value="Unassembled WGS sequence"/>
</dbReference>
<dbReference type="STRING" id="1423792.FD09_GL002456"/>
<dbReference type="PROSITE" id="PS50893">
    <property type="entry name" value="ABC_TRANSPORTER_2"/>
    <property type="match status" value="2"/>
</dbReference>
<name>A0A0R1N554_9LACO</name>
<feature type="domain" description="ABC transporter" evidence="9">
    <location>
        <begin position="261"/>
        <end position="505"/>
    </location>
</feature>
<keyword evidence="2" id="KW-0813">Transport</keyword>
<keyword evidence="11" id="KW-1185">Reference proteome</keyword>
<dbReference type="InterPro" id="IPR003439">
    <property type="entry name" value="ABC_transporter-like_ATP-bd"/>
</dbReference>
<dbReference type="PATRIC" id="fig|1423792.3.peg.2504"/>
<dbReference type="GO" id="GO:0005524">
    <property type="term" value="F:ATP binding"/>
    <property type="evidence" value="ECO:0007669"/>
    <property type="project" value="UniProtKB-KW"/>
</dbReference>
<dbReference type="CDD" id="cd03216">
    <property type="entry name" value="ABC_Carb_Monos_I"/>
    <property type="match status" value="1"/>
</dbReference>
<dbReference type="PANTHER" id="PTHR43790">
    <property type="entry name" value="CARBOHYDRATE TRANSPORT ATP-BINDING PROTEIN MG119-RELATED"/>
    <property type="match status" value="1"/>
</dbReference>
<accession>A0A0R1N554</accession>
<dbReference type="InterPro" id="IPR027417">
    <property type="entry name" value="P-loop_NTPase"/>
</dbReference>
<evidence type="ECO:0000256" key="7">
    <source>
        <dbReference type="ARBA" id="ARBA00022967"/>
    </source>
</evidence>
<keyword evidence="7" id="KW-1278">Translocase</keyword>
<evidence type="ECO:0000313" key="11">
    <source>
        <dbReference type="Proteomes" id="UP000051330"/>
    </source>
</evidence>
<dbReference type="EMBL" id="AZEC01000005">
    <property type="protein sequence ID" value="KRL12917.1"/>
    <property type="molecule type" value="Genomic_DNA"/>
</dbReference>
<evidence type="ECO:0000256" key="3">
    <source>
        <dbReference type="ARBA" id="ARBA00022475"/>
    </source>
</evidence>
<dbReference type="FunFam" id="3.40.50.300:FF:000127">
    <property type="entry name" value="Ribose import ATP-binding protein RbsA"/>
    <property type="match status" value="1"/>
</dbReference>
<evidence type="ECO:0000259" key="9">
    <source>
        <dbReference type="PROSITE" id="PS50893"/>
    </source>
</evidence>
<keyword evidence="8" id="KW-0472">Membrane</keyword>
<dbReference type="SMART" id="SM00382">
    <property type="entry name" value="AAA"/>
    <property type="match status" value="2"/>
</dbReference>
<dbReference type="AlphaFoldDB" id="A0A0R1N554"/>
<dbReference type="PANTHER" id="PTHR43790:SF4">
    <property type="entry name" value="GUANOSINE IMPORT ATP-BINDING PROTEIN NUPO"/>
    <property type="match status" value="1"/>
</dbReference>
<sequence>MALTDIAIEVRGLTKRFGDFVANDHISMQIKSGTVHGLLGENGAGKTTMMNMLSGILQPTSGEILVHGQSVHLASAKDATQLGIGMVHQHFMLVENFTVLENIMLGVEETKGPGVLNRHDARDKIMALSKRYGLSIDPDAQVADISVGMQQRVEILKVLYRNADILIFDEPTAVLTPQEIKELLAIFRRLANEGKAVVLISHKLKELQAVADVTTIIRRGKVIDTVDTKTTSTEKLAELMVGRHVTFQRERVPMPAGPEILKITDLRVVDKQKVTRVHDFDLTIHGGEIVGLAGIDGNGQSELVRAITGLMPTAGGQVTIAGQDRTGATPRQITRSGVGHIPEDRQRYGLILPMSLVDNMSLQVYTLAPYSHHGVLNPKAMIANTENLLSEYDVRHSNIEEPAGSLSGGNQQKLIIARELSREPQLLIAVNPTRGLDVGAIEFIHQQLLAARAAGHAILLISYELDEIRQLADRVAVIHDGTIVGQAETNALSESEIGLLMAGETVSGKEEMLNAH</sequence>
<organism evidence="10 11">
    <name type="scientific">Schleiferilactobacillus perolens DSM 12744</name>
    <dbReference type="NCBI Taxonomy" id="1423792"/>
    <lineage>
        <taxon>Bacteria</taxon>
        <taxon>Bacillati</taxon>
        <taxon>Bacillota</taxon>
        <taxon>Bacilli</taxon>
        <taxon>Lactobacillales</taxon>
        <taxon>Lactobacillaceae</taxon>
        <taxon>Schleiferilactobacillus</taxon>
    </lineage>
</organism>
<protein>
    <submittedName>
        <fullName evidence="10">Carbohydrate ABC transporter</fullName>
    </submittedName>
</protein>
<dbReference type="InterPro" id="IPR050107">
    <property type="entry name" value="ABC_carbohydrate_import_ATPase"/>
</dbReference>
<evidence type="ECO:0000313" key="10">
    <source>
        <dbReference type="EMBL" id="KRL12917.1"/>
    </source>
</evidence>
<dbReference type="OrthoDB" id="9771863at2"/>
<dbReference type="RefSeq" id="WP_057819765.1">
    <property type="nucleotide sequence ID" value="NZ_AZEC01000005.1"/>
</dbReference>
<dbReference type="InterPro" id="IPR017871">
    <property type="entry name" value="ABC_transporter-like_CS"/>
</dbReference>
<keyword evidence="3" id="KW-1003">Cell membrane</keyword>
<dbReference type="GO" id="GO:0005886">
    <property type="term" value="C:plasma membrane"/>
    <property type="evidence" value="ECO:0007669"/>
    <property type="project" value="UniProtKB-SubCell"/>
</dbReference>
<dbReference type="CDD" id="cd03215">
    <property type="entry name" value="ABC_Carb_Monos_II"/>
    <property type="match status" value="1"/>
</dbReference>
<evidence type="ECO:0000256" key="5">
    <source>
        <dbReference type="ARBA" id="ARBA00022741"/>
    </source>
</evidence>
<evidence type="ECO:0000256" key="4">
    <source>
        <dbReference type="ARBA" id="ARBA00022737"/>
    </source>
</evidence>
<keyword evidence="6" id="KW-0067">ATP-binding</keyword>
<comment type="subcellular location">
    <subcellularLocation>
        <location evidence="1">Cell membrane</location>
        <topology evidence="1">Peripheral membrane protein</topology>
    </subcellularLocation>
</comment>
<reference evidence="10 11" key="1">
    <citation type="journal article" date="2015" name="Genome Announc.">
        <title>Expanding the biotechnology potential of lactobacilli through comparative genomics of 213 strains and associated genera.</title>
        <authorList>
            <person name="Sun Z."/>
            <person name="Harris H.M."/>
            <person name="McCann A."/>
            <person name="Guo C."/>
            <person name="Argimon S."/>
            <person name="Zhang W."/>
            <person name="Yang X."/>
            <person name="Jeffery I.B."/>
            <person name="Cooney J.C."/>
            <person name="Kagawa T.F."/>
            <person name="Liu W."/>
            <person name="Song Y."/>
            <person name="Salvetti E."/>
            <person name="Wrobel A."/>
            <person name="Rasinkangas P."/>
            <person name="Parkhill J."/>
            <person name="Rea M.C."/>
            <person name="O'Sullivan O."/>
            <person name="Ritari J."/>
            <person name="Douillard F.P."/>
            <person name="Paul Ross R."/>
            <person name="Yang R."/>
            <person name="Briner A.E."/>
            <person name="Felis G.E."/>
            <person name="de Vos W.M."/>
            <person name="Barrangou R."/>
            <person name="Klaenhammer T.R."/>
            <person name="Caufield P.W."/>
            <person name="Cui Y."/>
            <person name="Zhang H."/>
            <person name="O'Toole P.W."/>
        </authorList>
    </citation>
    <scope>NUCLEOTIDE SEQUENCE [LARGE SCALE GENOMIC DNA]</scope>
    <source>
        <strain evidence="10 11">DSM 12744</strain>
    </source>
</reference>
<evidence type="ECO:0000256" key="1">
    <source>
        <dbReference type="ARBA" id="ARBA00004202"/>
    </source>
</evidence>
<evidence type="ECO:0000256" key="8">
    <source>
        <dbReference type="ARBA" id="ARBA00023136"/>
    </source>
</evidence>
<proteinExistence type="predicted"/>
<dbReference type="Gene3D" id="3.40.50.300">
    <property type="entry name" value="P-loop containing nucleotide triphosphate hydrolases"/>
    <property type="match status" value="2"/>
</dbReference>
<gene>
    <name evidence="10" type="ORF">FD09_GL002456</name>
</gene>
<comment type="caution">
    <text evidence="10">The sequence shown here is derived from an EMBL/GenBank/DDBJ whole genome shotgun (WGS) entry which is preliminary data.</text>
</comment>
<keyword evidence="5" id="KW-0547">Nucleotide-binding</keyword>
<dbReference type="Pfam" id="PF00005">
    <property type="entry name" value="ABC_tran"/>
    <property type="match status" value="2"/>
</dbReference>
<dbReference type="GO" id="GO:0016887">
    <property type="term" value="F:ATP hydrolysis activity"/>
    <property type="evidence" value="ECO:0007669"/>
    <property type="project" value="InterPro"/>
</dbReference>
<dbReference type="SUPFAM" id="SSF52540">
    <property type="entry name" value="P-loop containing nucleoside triphosphate hydrolases"/>
    <property type="match status" value="2"/>
</dbReference>
<dbReference type="InterPro" id="IPR003593">
    <property type="entry name" value="AAA+_ATPase"/>
</dbReference>
<dbReference type="PROSITE" id="PS00211">
    <property type="entry name" value="ABC_TRANSPORTER_1"/>
    <property type="match status" value="2"/>
</dbReference>